<evidence type="ECO:0000256" key="1">
    <source>
        <dbReference type="ARBA" id="ARBA00000822"/>
    </source>
</evidence>
<dbReference type="Gene3D" id="3.40.5.30">
    <property type="entry name" value="(Trans)glycosidases - domain 2"/>
    <property type="match status" value="1"/>
</dbReference>
<protein>
    <recommendedName>
        <fullName evidence="2">chitinase</fullName>
        <ecNumber evidence="2">3.2.1.14</ecNumber>
    </recommendedName>
</protein>
<comment type="caution">
    <text evidence="8">The sequence shown here is derived from an EMBL/GenBank/DDBJ whole genome shotgun (WGS) entry which is preliminary data.</text>
</comment>
<comment type="similarity">
    <text evidence="6">Belongs to the glycosyl hydrolase 18 family.</text>
</comment>
<evidence type="ECO:0000256" key="5">
    <source>
        <dbReference type="RuleBase" id="RU000489"/>
    </source>
</evidence>
<dbReference type="GO" id="GO:0008843">
    <property type="term" value="F:endochitinase activity"/>
    <property type="evidence" value="ECO:0007669"/>
    <property type="project" value="UniProtKB-EC"/>
</dbReference>
<evidence type="ECO:0000313" key="9">
    <source>
        <dbReference type="Proteomes" id="UP000249547"/>
    </source>
</evidence>
<reference evidence="8 9" key="1">
    <citation type="submission" date="2018-06" db="EMBL/GenBank/DDBJ databases">
        <title>Genomic Encyclopedia of Archaeal and Bacterial Type Strains, Phase II (KMG-II): from individual species to whole genera.</title>
        <authorList>
            <person name="Goeker M."/>
        </authorList>
    </citation>
    <scope>NUCLEOTIDE SEQUENCE [LARGE SCALE GENOMIC DNA]</scope>
    <source>
        <strain evidence="8 9">DSM 23857</strain>
    </source>
</reference>
<name>A0A327R3J2_9BACT</name>
<evidence type="ECO:0000313" key="8">
    <source>
        <dbReference type="EMBL" id="RAJ08447.1"/>
    </source>
</evidence>
<dbReference type="GO" id="GO:0006032">
    <property type="term" value="P:chitin catabolic process"/>
    <property type="evidence" value="ECO:0007669"/>
    <property type="project" value="TreeGrafter"/>
</dbReference>
<proteinExistence type="inferred from homology"/>
<dbReference type="GO" id="GO:0008061">
    <property type="term" value="F:chitin binding"/>
    <property type="evidence" value="ECO:0007669"/>
    <property type="project" value="InterPro"/>
</dbReference>
<gene>
    <name evidence="8" type="ORF">LX64_01098</name>
</gene>
<dbReference type="Pfam" id="PF00704">
    <property type="entry name" value="Glyco_hydro_18"/>
    <property type="match status" value="1"/>
</dbReference>
<dbReference type="PROSITE" id="PS51910">
    <property type="entry name" value="GH18_2"/>
    <property type="match status" value="1"/>
</dbReference>
<dbReference type="Proteomes" id="UP000249547">
    <property type="component" value="Unassembled WGS sequence"/>
</dbReference>
<dbReference type="Gene3D" id="3.20.20.80">
    <property type="entry name" value="Glycosidases"/>
    <property type="match status" value="1"/>
</dbReference>
<keyword evidence="9" id="KW-1185">Reference proteome</keyword>
<keyword evidence="3 5" id="KW-0378">Hydrolase</keyword>
<dbReference type="PROSITE" id="PS01095">
    <property type="entry name" value="GH18_1"/>
    <property type="match status" value="1"/>
</dbReference>
<dbReference type="GO" id="GO:0005975">
    <property type="term" value="P:carbohydrate metabolic process"/>
    <property type="evidence" value="ECO:0007669"/>
    <property type="project" value="InterPro"/>
</dbReference>
<dbReference type="SUPFAM" id="SSF51445">
    <property type="entry name" value="(Trans)glycosidases"/>
    <property type="match status" value="1"/>
</dbReference>
<dbReference type="PANTHER" id="PTHR11177">
    <property type="entry name" value="CHITINASE"/>
    <property type="match status" value="1"/>
</dbReference>
<dbReference type="InterPro" id="IPR001223">
    <property type="entry name" value="Glyco_hydro18_cat"/>
</dbReference>
<dbReference type="InterPro" id="IPR011583">
    <property type="entry name" value="Chitinase_II/V-like_cat"/>
</dbReference>
<keyword evidence="4 5" id="KW-0326">Glycosidase</keyword>
<evidence type="ECO:0000256" key="2">
    <source>
        <dbReference type="ARBA" id="ARBA00012729"/>
    </source>
</evidence>
<dbReference type="OrthoDB" id="9775889at2"/>
<evidence type="ECO:0000256" key="3">
    <source>
        <dbReference type="ARBA" id="ARBA00022801"/>
    </source>
</evidence>
<dbReference type="EC" id="3.2.1.14" evidence="2"/>
<evidence type="ECO:0000256" key="4">
    <source>
        <dbReference type="ARBA" id="ARBA00023295"/>
    </source>
</evidence>
<evidence type="ECO:0000256" key="6">
    <source>
        <dbReference type="RuleBase" id="RU004453"/>
    </source>
</evidence>
<dbReference type="EMBL" id="QLLL01000002">
    <property type="protein sequence ID" value="RAJ08447.1"/>
    <property type="molecule type" value="Genomic_DNA"/>
</dbReference>
<dbReference type="GO" id="GO:0005576">
    <property type="term" value="C:extracellular region"/>
    <property type="evidence" value="ECO:0007669"/>
    <property type="project" value="TreeGrafter"/>
</dbReference>
<sequence length="318" mass="35751">MKRIIAILLLLISGQVVFGQSVVSGDKKPLRVLGYLLSDENWQTDVQQVDLTRITDICLAFLNPDSTGAFHTKPSLRSFVQQLKQQKIRTFISLGGADAPPYIAELTQPGNRQQFIRHIVDFASTYGFDGVDVDYEGEYVNSNYSDFILALGEALRAKQLLMTAALATYNSKFINDQAIQSFDFINIMAYDKTGPWNMKKPGPHSSYEAAVQDFEYYHVQRKVPAEKLYIGLPFYGYVFGETAARSMKYNQIIAQFPGAEYADEWPTADGTVYYNGKSTIKRKVQFAQSAGAGGVMIWELKQDSKNEHSLLQVIQQSK</sequence>
<dbReference type="RefSeq" id="WP_158538532.1">
    <property type="nucleotide sequence ID" value="NZ_QLLL01000002.1"/>
</dbReference>
<dbReference type="SMART" id="SM00636">
    <property type="entry name" value="Glyco_18"/>
    <property type="match status" value="1"/>
</dbReference>
<dbReference type="InterPro" id="IPR017853">
    <property type="entry name" value="GH"/>
</dbReference>
<comment type="catalytic activity">
    <reaction evidence="1">
        <text>Random endo-hydrolysis of N-acetyl-beta-D-glucosaminide (1-&gt;4)-beta-linkages in chitin and chitodextrins.</text>
        <dbReference type="EC" id="3.2.1.14"/>
    </reaction>
</comment>
<feature type="domain" description="GH18" evidence="7">
    <location>
        <begin position="30"/>
        <end position="318"/>
    </location>
</feature>
<evidence type="ECO:0000259" key="7">
    <source>
        <dbReference type="PROSITE" id="PS51910"/>
    </source>
</evidence>
<dbReference type="InterPro" id="IPR050314">
    <property type="entry name" value="Glycosyl_Hydrlase_18"/>
</dbReference>
<accession>A0A327R3J2</accession>
<dbReference type="InterPro" id="IPR001579">
    <property type="entry name" value="Glyco_hydro_18_chit_AS"/>
</dbReference>
<organism evidence="8 9">
    <name type="scientific">Chitinophaga skermanii</name>
    <dbReference type="NCBI Taxonomy" id="331697"/>
    <lineage>
        <taxon>Bacteria</taxon>
        <taxon>Pseudomonadati</taxon>
        <taxon>Bacteroidota</taxon>
        <taxon>Chitinophagia</taxon>
        <taxon>Chitinophagales</taxon>
        <taxon>Chitinophagaceae</taxon>
        <taxon>Chitinophaga</taxon>
    </lineage>
</organism>
<dbReference type="AlphaFoldDB" id="A0A327R3J2"/>
<dbReference type="PANTHER" id="PTHR11177:SF317">
    <property type="entry name" value="CHITINASE 12-RELATED"/>
    <property type="match status" value="1"/>
</dbReference>